<organism evidence="1">
    <name type="scientific">marine sediment metagenome</name>
    <dbReference type="NCBI Taxonomy" id="412755"/>
    <lineage>
        <taxon>unclassified sequences</taxon>
        <taxon>metagenomes</taxon>
        <taxon>ecological metagenomes</taxon>
    </lineage>
</organism>
<accession>A0A0F9V4E1</accession>
<gene>
    <name evidence="1" type="ORF">LCGC14_0452520</name>
</gene>
<reference evidence="1" key="1">
    <citation type="journal article" date="2015" name="Nature">
        <title>Complex archaea that bridge the gap between prokaryotes and eukaryotes.</title>
        <authorList>
            <person name="Spang A."/>
            <person name="Saw J.H."/>
            <person name="Jorgensen S.L."/>
            <person name="Zaremba-Niedzwiedzka K."/>
            <person name="Martijn J."/>
            <person name="Lind A.E."/>
            <person name="van Eijk R."/>
            <person name="Schleper C."/>
            <person name="Guy L."/>
            <person name="Ettema T.J."/>
        </authorList>
    </citation>
    <scope>NUCLEOTIDE SEQUENCE</scope>
</reference>
<comment type="caution">
    <text evidence="1">The sequence shown here is derived from an EMBL/GenBank/DDBJ whole genome shotgun (WGS) entry which is preliminary data.</text>
</comment>
<dbReference type="EMBL" id="LAZR01000451">
    <property type="protein sequence ID" value="KKN68376.1"/>
    <property type="molecule type" value="Genomic_DNA"/>
</dbReference>
<dbReference type="AlphaFoldDB" id="A0A0F9V4E1"/>
<sequence length="164" mass="18461">MGVYVDVIEEFNNRLTTAQGSGKKLERVKEVFVGQRTHIDTSLDMPSITLSISSGAEVFSGQNRKRASFVVVVSVIDRIVSENDKNLYFDSIAQTGFMFLVESVLDVIMETTTQALDPRLNQNSYKSSDPITFGEVEKFTDGFLKVDIFVTINTREYLINERSI</sequence>
<name>A0A0F9V4E1_9ZZZZ</name>
<protein>
    <submittedName>
        <fullName evidence="1">Uncharacterized protein</fullName>
    </submittedName>
</protein>
<proteinExistence type="predicted"/>
<evidence type="ECO:0000313" key="1">
    <source>
        <dbReference type="EMBL" id="KKN68376.1"/>
    </source>
</evidence>